<comment type="similarity">
    <text evidence="2">Belongs to the glycosyl hydrolase 20 family.</text>
</comment>
<keyword evidence="9" id="KW-1185">Reference proteome</keyword>
<evidence type="ECO:0000256" key="3">
    <source>
        <dbReference type="ARBA" id="ARBA00012663"/>
    </source>
</evidence>
<dbReference type="InterPro" id="IPR015882">
    <property type="entry name" value="HEX_bac_N"/>
</dbReference>
<keyword evidence="4" id="KW-0378">Hydrolase</keyword>
<dbReference type="PRINTS" id="PR00738">
    <property type="entry name" value="GLHYDRLASE20"/>
</dbReference>
<evidence type="ECO:0000256" key="2">
    <source>
        <dbReference type="ARBA" id="ARBA00006285"/>
    </source>
</evidence>
<evidence type="ECO:0000256" key="6">
    <source>
        <dbReference type="SAM" id="SignalP"/>
    </source>
</evidence>
<dbReference type="SUPFAM" id="SSF51445">
    <property type="entry name" value="(Trans)glycosidases"/>
    <property type="match status" value="1"/>
</dbReference>
<keyword evidence="6" id="KW-0732">Signal</keyword>
<dbReference type="CDD" id="cd06563">
    <property type="entry name" value="GH20_chitobiase-like"/>
    <property type="match status" value="1"/>
</dbReference>
<dbReference type="Pfam" id="PF00728">
    <property type="entry name" value="Glyco_hydro_20"/>
    <property type="match status" value="1"/>
</dbReference>
<evidence type="ECO:0000313" key="9">
    <source>
        <dbReference type="Proteomes" id="UP001496674"/>
    </source>
</evidence>
<dbReference type="InterPro" id="IPR029018">
    <property type="entry name" value="Hex-like_dom2"/>
</dbReference>
<dbReference type="Gene3D" id="3.30.379.10">
    <property type="entry name" value="Chitobiase/beta-hexosaminidase domain 2-like"/>
    <property type="match status" value="1"/>
</dbReference>
<evidence type="ECO:0000256" key="5">
    <source>
        <dbReference type="ARBA" id="ARBA00023295"/>
    </source>
</evidence>
<dbReference type="InterPro" id="IPR026876">
    <property type="entry name" value="Fn3_assoc_repeat"/>
</dbReference>
<dbReference type="EC" id="3.2.1.52" evidence="3"/>
<dbReference type="InterPro" id="IPR025705">
    <property type="entry name" value="Beta_hexosaminidase_sua/sub"/>
</dbReference>
<dbReference type="Pfam" id="PF13287">
    <property type="entry name" value="Fn3_assoc"/>
    <property type="match status" value="1"/>
</dbReference>
<accession>A0ABN6Z2A7</accession>
<feature type="chain" id="PRO_5045194892" description="beta-N-acetylhexosaminidase" evidence="6">
    <location>
        <begin position="23"/>
        <end position="777"/>
    </location>
</feature>
<dbReference type="PANTHER" id="PTHR22600">
    <property type="entry name" value="BETA-HEXOSAMINIDASE"/>
    <property type="match status" value="1"/>
</dbReference>
<evidence type="ECO:0000259" key="7">
    <source>
        <dbReference type="PROSITE" id="PS50022"/>
    </source>
</evidence>
<dbReference type="Pfam" id="PF00754">
    <property type="entry name" value="F5_F8_type_C"/>
    <property type="match status" value="1"/>
</dbReference>
<dbReference type="SUPFAM" id="SSF49785">
    <property type="entry name" value="Galactose-binding domain-like"/>
    <property type="match status" value="1"/>
</dbReference>
<dbReference type="InterPro" id="IPR015883">
    <property type="entry name" value="Glyco_hydro_20_cat"/>
</dbReference>
<dbReference type="SUPFAM" id="SSF55545">
    <property type="entry name" value="beta-N-acetylhexosaminidase-like domain"/>
    <property type="match status" value="1"/>
</dbReference>
<dbReference type="PROSITE" id="PS50022">
    <property type="entry name" value="FA58C_3"/>
    <property type="match status" value="1"/>
</dbReference>
<protein>
    <recommendedName>
        <fullName evidence="3">beta-N-acetylhexosaminidase</fullName>
        <ecNumber evidence="3">3.2.1.52</ecNumber>
    </recommendedName>
</protein>
<dbReference type="Gene3D" id="3.20.20.80">
    <property type="entry name" value="Glycosidases"/>
    <property type="match status" value="1"/>
</dbReference>
<proteinExistence type="inferred from homology"/>
<feature type="domain" description="F5/8 type C" evidence="7">
    <location>
        <begin position="660"/>
        <end position="748"/>
    </location>
</feature>
<reference evidence="8 9" key="1">
    <citation type="submission" date="2023-04" db="EMBL/GenBank/DDBJ databases">
        <title>Draft genome sequence of acteroides sedimenti strain YN3PY1.</title>
        <authorList>
            <person name="Yoshida N."/>
        </authorList>
    </citation>
    <scope>NUCLEOTIDE SEQUENCE [LARGE SCALE GENOMIC DNA]</scope>
    <source>
        <strain evidence="8 9">YN3PY1</strain>
    </source>
</reference>
<organism evidence="8 9">
    <name type="scientific">Bacteroides sedimenti</name>
    <dbReference type="NCBI Taxonomy" id="2136147"/>
    <lineage>
        <taxon>Bacteria</taxon>
        <taxon>Pseudomonadati</taxon>
        <taxon>Bacteroidota</taxon>
        <taxon>Bacteroidia</taxon>
        <taxon>Bacteroidales</taxon>
        <taxon>Bacteroidaceae</taxon>
        <taxon>Bacteroides</taxon>
    </lineage>
</organism>
<gene>
    <name evidence="8" type="ORF">BSYN_10020</name>
</gene>
<dbReference type="Proteomes" id="UP001496674">
    <property type="component" value="Chromosome"/>
</dbReference>
<evidence type="ECO:0000256" key="1">
    <source>
        <dbReference type="ARBA" id="ARBA00001231"/>
    </source>
</evidence>
<dbReference type="InterPro" id="IPR008979">
    <property type="entry name" value="Galactose-bd-like_sf"/>
</dbReference>
<dbReference type="RefSeq" id="WP_353333925.1">
    <property type="nucleotide sequence ID" value="NZ_AP028055.1"/>
</dbReference>
<dbReference type="Gene3D" id="2.60.120.260">
    <property type="entry name" value="Galactose-binding domain-like"/>
    <property type="match status" value="1"/>
</dbReference>
<comment type="catalytic activity">
    <reaction evidence="1">
        <text>Hydrolysis of terminal non-reducing N-acetyl-D-hexosamine residues in N-acetyl-beta-D-hexosaminides.</text>
        <dbReference type="EC" id="3.2.1.52"/>
    </reaction>
</comment>
<dbReference type="InterPro" id="IPR000421">
    <property type="entry name" value="FA58C"/>
</dbReference>
<dbReference type="PANTHER" id="PTHR22600:SF57">
    <property type="entry name" value="BETA-N-ACETYLHEXOSAMINIDASE"/>
    <property type="match status" value="1"/>
</dbReference>
<keyword evidence="5" id="KW-0326">Glycosidase</keyword>
<feature type="signal peptide" evidence="6">
    <location>
        <begin position="1"/>
        <end position="22"/>
    </location>
</feature>
<sequence length="777" mass="86558">MKKLFSIFLFSLCLTNASVSKAGNYDLIPLPNSMETGSGYFTLNNKCEFIVQKGLDSKYAQVAEDFAKQLNLTSGINIKVVAKSGKKAARNTITFVQNKSIPAEGYKLNVVNDRVLIEASAPEGFFHAIQTVKQLLPAAVYGKKLANDQKWELPCTKIEDTPRFKYRGMHLDVARHFFGVDEVKKYIDVLAAHKLNYMHFHLTEDQGWRIEIKKYPNLTKVGSMRKGTMIGKNFGSNDGVPYGGFYTQDQIKEIVKYAQDRFITIIPEIDLPGHMVAALASYPELGCTGGPYEVSTQWGVLDDVLCVGKESTFTFLQNVLSEVLELFPSKYIHIGGDECPKVRWKECPVCQAKIKELGLKADAKHSAEERLQSYTMTRIEKFLNDKGRRIIGWDEILEGGLAPDATVMSWRGMEGGIEAAKQGHDVIMTPSSHLYFDHYQSLDPREPLAIGGYSSVERVYSFEPIPAELTKEEAKHILGAQANLWTEYIPTESYLEYMLVPRLAALSEVQWTNPEKKNYSDFTNRISHIADIYDVMGLNYAKHIFEVTASYGVNNDKGCVEATLKAIGNAPIYYTIDGTEPTVNSNKYTAPIEIPYSCTLKAMVDRKDMKLRNVVQSFIFSKTTAKKATLSTNPNKAYACAGAATLVDGIRGNQSYKAGWVGFQAEPMNLTIDLAENTKLSSVRLGTNVVKGDWIFPPKDITVYLSADGKDFKEVAKLVLPEAKKGDKDGVTEYTLGFPTTQARFIKVVANNVTSMPEWHGGKGKAAYLFVDEVCAE</sequence>
<dbReference type="Pfam" id="PF02838">
    <property type="entry name" value="Glyco_hydro_20b"/>
    <property type="match status" value="1"/>
</dbReference>
<dbReference type="InterPro" id="IPR017853">
    <property type="entry name" value="GH"/>
</dbReference>
<dbReference type="EMBL" id="AP028055">
    <property type="protein sequence ID" value="BEG98737.1"/>
    <property type="molecule type" value="Genomic_DNA"/>
</dbReference>
<evidence type="ECO:0000313" key="8">
    <source>
        <dbReference type="EMBL" id="BEG98737.1"/>
    </source>
</evidence>
<evidence type="ECO:0000256" key="4">
    <source>
        <dbReference type="ARBA" id="ARBA00022801"/>
    </source>
</evidence>
<name>A0ABN6Z2A7_9BACE</name>